<dbReference type="EMBL" id="BAAFZP010000001">
    <property type="protein sequence ID" value="GAB1582835.1"/>
    <property type="molecule type" value="Genomic_DNA"/>
</dbReference>
<feature type="transmembrane region" description="Helical" evidence="1">
    <location>
        <begin position="470"/>
        <end position="490"/>
    </location>
</feature>
<proteinExistence type="predicted"/>
<evidence type="ECO:0000313" key="3">
    <source>
        <dbReference type="EMBL" id="GAB1582835.1"/>
    </source>
</evidence>
<dbReference type="InterPro" id="IPR002823">
    <property type="entry name" value="DUF112_TM"/>
</dbReference>
<feature type="transmembrane region" description="Helical" evidence="1">
    <location>
        <begin position="144"/>
        <end position="160"/>
    </location>
</feature>
<comment type="caution">
    <text evidence="3">The sequence shown here is derived from an EMBL/GenBank/DDBJ whole genome shotgun (WGS) entry which is preliminary data.</text>
</comment>
<dbReference type="PANTHER" id="PTHR35342">
    <property type="entry name" value="TRICARBOXYLIC TRANSPORT PROTEIN"/>
    <property type="match status" value="1"/>
</dbReference>
<evidence type="ECO:0000256" key="1">
    <source>
        <dbReference type="SAM" id="Phobius"/>
    </source>
</evidence>
<reference evidence="3 4" key="1">
    <citation type="submission" date="2024-10" db="EMBL/GenBank/DDBJ databases">
        <title>Isolation, draft genome sequencing and identification of Phyllobacterium sp. NSA23, isolated from leaf soil.</title>
        <authorList>
            <person name="Akita H."/>
        </authorList>
    </citation>
    <scope>NUCLEOTIDE SEQUENCE [LARGE SCALE GENOMIC DNA]</scope>
    <source>
        <strain evidence="3 4">NSA23</strain>
    </source>
</reference>
<organism evidence="3 4">
    <name type="scientific">Phyllobacterium phragmitis</name>
    <dbReference type="NCBI Taxonomy" id="2670329"/>
    <lineage>
        <taxon>Bacteria</taxon>
        <taxon>Pseudomonadati</taxon>
        <taxon>Pseudomonadota</taxon>
        <taxon>Alphaproteobacteria</taxon>
        <taxon>Hyphomicrobiales</taxon>
        <taxon>Phyllobacteriaceae</taxon>
        <taxon>Phyllobacterium</taxon>
    </lineage>
</organism>
<feature type="transmembrane region" description="Helical" evidence="1">
    <location>
        <begin position="106"/>
        <end position="132"/>
    </location>
</feature>
<keyword evidence="1" id="KW-0812">Transmembrane</keyword>
<protein>
    <submittedName>
        <fullName evidence="3">Tripartite tricarboxylate transporter permease</fullName>
    </submittedName>
</protein>
<feature type="transmembrane region" description="Helical" evidence="1">
    <location>
        <begin position="313"/>
        <end position="334"/>
    </location>
</feature>
<evidence type="ECO:0000259" key="2">
    <source>
        <dbReference type="Pfam" id="PF01970"/>
    </source>
</evidence>
<dbReference type="Pfam" id="PF01970">
    <property type="entry name" value="TctA"/>
    <property type="match status" value="1"/>
</dbReference>
<feature type="domain" description="DUF112" evidence="2">
    <location>
        <begin position="19"/>
        <end position="437"/>
    </location>
</feature>
<feature type="transmembrane region" description="Helical" evidence="1">
    <location>
        <begin position="197"/>
        <end position="217"/>
    </location>
</feature>
<dbReference type="RefSeq" id="WP_407865379.1">
    <property type="nucleotide sequence ID" value="NZ_BAAFZP010000001.1"/>
</dbReference>
<feature type="transmembrane region" description="Helical" evidence="1">
    <location>
        <begin position="167"/>
        <end position="185"/>
    </location>
</feature>
<keyword evidence="1" id="KW-0472">Membrane</keyword>
<accession>A0ABQ0H1R2</accession>
<evidence type="ECO:0000313" key="4">
    <source>
        <dbReference type="Proteomes" id="UP001628091"/>
    </source>
</evidence>
<dbReference type="PANTHER" id="PTHR35342:SF5">
    <property type="entry name" value="TRICARBOXYLIC TRANSPORT PROTEIN"/>
    <property type="match status" value="1"/>
</dbReference>
<feature type="transmembrane region" description="Helical" evidence="1">
    <location>
        <begin position="354"/>
        <end position="373"/>
    </location>
</feature>
<gene>
    <name evidence="3" type="ORF">PPNSA23_27780</name>
</gene>
<keyword evidence="4" id="KW-1185">Reference proteome</keyword>
<name>A0ABQ0H1R2_9HYPH</name>
<keyword evidence="1" id="KW-1133">Transmembrane helix</keyword>
<sequence>MDAIEAAFGLVLNWNVLSTIAVAAIFGLFVGSIPGLTATMAIALLVPVTFFMDPVPAVGAMVTCSAMAIFAGDIPGTLLRIPGTPASAAYTDEAFRMTQKGEAERALGANLLFSATGGLFGTIVLMFTAPWLAEIALKFSSFEYFWMALLGLTCAAFIGAGAPIKGLVSLLIGLFVSTIGLNNPAGVPRFSFGSANLMGGIDFISAMIGLFAVSEVLRTVAGGARRTPPVQVSIGNLFSGWGRLFKTYWRQQLRGNILGTAIGVLPGAGADIAAWVSYAISRRFSNTPEKFGTGHLEGVVESTSANNASLAGAWVPALVFGIPGDSITAVVIGVLYVKGLNPGPTLFLTDPQTIYAVFLIFILANLIMIPFGWGAIKLAKQILRVPSKVLMPIILAFCIVGAFATNNTVFNVWVMLVFGALGFIMEENDIPIAPCILGIVLGPLLEQNFVTSMIKADGSFLGFFERPIAATLGVMTLLIWGWSLASHLLVRQRSAQAAGRQAANQDVTQP</sequence>
<dbReference type="Proteomes" id="UP001628091">
    <property type="component" value="Unassembled WGS sequence"/>
</dbReference>